<dbReference type="RefSeq" id="WP_314015026.1">
    <property type="nucleotide sequence ID" value="NZ_JAVTTP010000001.1"/>
</dbReference>
<accession>A0ABU3L789</accession>
<reference evidence="1 2" key="1">
    <citation type="submission" date="2023-09" db="EMBL/GenBank/DDBJ databases">
        <title>Novel taxa isolated from Blanes Bay.</title>
        <authorList>
            <person name="Rey-Velasco X."/>
            <person name="Lucena T."/>
        </authorList>
    </citation>
    <scope>NUCLEOTIDE SEQUENCE [LARGE SCALE GENOMIC DNA]</scope>
    <source>
        <strain evidence="1 2">S334</strain>
    </source>
</reference>
<comment type="caution">
    <text evidence="1">The sequence shown here is derived from an EMBL/GenBank/DDBJ whole genome shotgun (WGS) entry which is preliminary data.</text>
</comment>
<sequence length="53" mass="6054">MKGDEEKFLELCGNGLTYFHEKLYVPLRATAASERTNWSGDALDHIYVILSLH</sequence>
<organism evidence="1 2">
    <name type="scientific">Pricia mediterranea</name>
    <dbReference type="NCBI Taxonomy" id="3076079"/>
    <lineage>
        <taxon>Bacteria</taxon>
        <taxon>Pseudomonadati</taxon>
        <taxon>Bacteroidota</taxon>
        <taxon>Flavobacteriia</taxon>
        <taxon>Flavobacteriales</taxon>
        <taxon>Flavobacteriaceae</taxon>
        <taxon>Pricia</taxon>
    </lineage>
</organism>
<gene>
    <name evidence="1" type="ORF">RQM65_11170</name>
</gene>
<evidence type="ECO:0000313" key="2">
    <source>
        <dbReference type="Proteomes" id="UP001250656"/>
    </source>
</evidence>
<protein>
    <submittedName>
        <fullName evidence="1">Uncharacterized protein</fullName>
    </submittedName>
</protein>
<evidence type="ECO:0000313" key="1">
    <source>
        <dbReference type="EMBL" id="MDT7829228.1"/>
    </source>
</evidence>
<proteinExistence type="predicted"/>
<keyword evidence="2" id="KW-1185">Reference proteome</keyword>
<name>A0ABU3L789_9FLAO</name>
<dbReference type="EMBL" id="JAVTTP010000001">
    <property type="protein sequence ID" value="MDT7829228.1"/>
    <property type="molecule type" value="Genomic_DNA"/>
</dbReference>
<dbReference type="Proteomes" id="UP001250656">
    <property type="component" value="Unassembled WGS sequence"/>
</dbReference>